<dbReference type="AlphaFoldDB" id="A0A1V9EW13"/>
<proteinExistence type="predicted"/>
<evidence type="ECO:0000259" key="2">
    <source>
        <dbReference type="Pfam" id="PF21601"/>
    </source>
</evidence>
<organism evidence="3 4">
    <name type="scientific">Niastella yeongjuensis</name>
    <dbReference type="NCBI Taxonomy" id="354355"/>
    <lineage>
        <taxon>Bacteria</taxon>
        <taxon>Pseudomonadati</taxon>
        <taxon>Bacteroidota</taxon>
        <taxon>Chitinophagia</taxon>
        <taxon>Chitinophagales</taxon>
        <taxon>Chitinophagaceae</taxon>
        <taxon>Niastella</taxon>
    </lineage>
</organism>
<evidence type="ECO:0000313" key="4">
    <source>
        <dbReference type="Proteomes" id="UP000192610"/>
    </source>
</evidence>
<feature type="domain" description="Gliding motility-associated protein GldM N-terminal" evidence="1">
    <location>
        <begin position="32"/>
        <end position="218"/>
    </location>
</feature>
<dbReference type="EMBL" id="LVXG01000012">
    <property type="protein sequence ID" value="OQP50321.1"/>
    <property type="molecule type" value="Genomic_DNA"/>
</dbReference>
<dbReference type="Pfam" id="PF12081">
    <property type="entry name" value="GldM_1st"/>
    <property type="match status" value="1"/>
</dbReference>
<dbReference type="STRING" id="354355.SAMN05660816_00892"/>
<name>A0A1V9EW13_9BACT</name>
<gene>
    <name evidence="3" type="ORF">A4H97_00290</name>
</gene>
<dbReference type="PROSITE" id="PS51257">
    <property type="entry name" value="PROKAR_LIPOPROTEIN"/>
    <property type="match status" value="1"/>
</dbReference>
<feature type="domain" description="Gliding motility-associated protein GldM first immunoglobulin-like" evidence="2">
    <location>
        <begin position="233"/>
        <end position="323"/>
    </location>
</feature>
<evidence type="ECO:0000259" key="1">
    <source>
        <dbReference type="Pfam" id="PF12081"/>
    </source>
</evidence>
<evidence type="ECO:0000313" key="3">
    <source>
        <dbReference type="EMBL" id="OQP50321.1"/>
    </source>
</evidence>
<dbReference type="InterPro" id="IPR022720">
    <property type="entry name" value="Motility-assoc_prot_GldM_N"/>
</dbReference>
<dbReference type="InterPro" id="IPR048405">
    <property type="entry name" value="GldM_Ig-like-1"/>
</dbReference>
<dbReference type="Proteomes" id="UP000192610">
    <property type="component" value="Unassembled WGS sequence"/>
</dbReference>
<keyword evidence="4" id="KW-1185">Reference proteome</keyword>
<protein>
    <submittedName>
        <fullName evidence="3">Uncharacterized protein</fullName>
    </submittedName>
</protein>
<accession>A0A1V9EW13</accession>
<reference evidence="4" key="1">
    <citation type="submission" date="2016-04" db="EMBL/GenBank/DDBJ databases">
        <authorList>
            <person name="Chen L."/>
            <person name="Zhuang W."/>
            <person name="Wang G."/>
        </authorList>
    </citation>
    <scope>NUCLEOTIDE SEQUENCE [LARGE SCALE GENOMIC DNA]</scope>
    <source>
        <strain evidence="4">17621</strain>
    </source>
</reference>
<sequence length="325" mass="36329">MLIAMKKVLIIPAVIVVLLGGCHPEENPDQLKAVNRSLEYANGVMEEANKLVYEEFGRTKRELHSWVFTAVWEPKAKQIGQYSDSVRLFIRTIKGELLKQSNSLKIDYVDLTKQLHNADGIGGQLLNKLIAFKDSIPAVIYSGDTMSRFYKQDLLNDFLKTVPLLPAYRDSLPADKKIEYKKQWLEKSFGRTSALMAMIMLNKIESDVLATENTFITYCKDQVAIGCNMSYLHVTALAFLSSSYIKPGQSIQVSAGLGTFTSTSKPIITINNSRVPLNDQAVAEYTFKPIGKPGEYSVPVKIEFTKPDGTKDTISKLAKYIIAEN</sequence>
<dbReference type="Pfam" id="PF21601">
    <property type="entry name" value="GldM_2nd"/>
    <property type="match status" value="1"/>
</dbReference>
<comment type="caution">
    <text evidence="3">The sequence shown here is derived from an EMBL/GenBank/DDBJ whole genome shotgun (WGS) entry which is preliminary data.</text>
</comment>